<dbReference type="Pfam" id="PF11445">
    <property type="entry name" value="DUF2894"/>
    <property type="match status" value="1"/>
</dbReference>
<feature type="region of interest" description="Disordered" evidence="1">
    <location>
        <begin position="247"/>
        <end position="284"/>
    </location>
</feature>
<feature type="compositionally biased region" description="Low complexity" evidence="1">
    <location>
        <begin position="252"/>
        <end position="267"/>
    </location>
</feature>
<organism evidence="2 3">
    <name type="scientific">Achromobacter aloeverae</name>
    <dbReference type="NCBI Taxonomy" id="1750518"/>
    <lineage>
        <taxon>Bacteria</taxon>
        <taxon>Pseudomonadati</taxon>
        <taxon>Pseudomonadota</taxon>
        <taxon>Betaproteobacteria</taxon>
        <taxon>Burkholderiales</taxon>
        <taxon>Alcaligenaceae</taxon>
        <taxon>Achromobacter</taxon>
    </lineage>
</organism>
<keyword evidence="3" id="KW-1185">Reference proteome</keyword>
<accession>A0A4Q1HFU6</accession>
<feature type="compositionally biased region" description="Basic residues" evidence="1">
    <location>
        <begin position="268"/>
        <end position="278"/>
    </location>
</feature>
<sequence length="284" mass="29609">MSADPASGQSSVQALLTAWREQGWARLDTVSFVFMEGLARRAAAQEGEARQRLDARLAALVEAYAARIEKAGGAATAAAGDAPASASAPAVTNAEGVTNIAAAENAAIAKNATAAGNNAIVGNRAIVGNTAHGKDAAVAPTALALLRDELVAHAAGNKTALSWTTHYPELPLLDEFQQLWSRVSASMRVQESQFQVPDNAGPLNSSHLVHRSLTLMRELAPGYLQHFLAYVDVLSWLEPMVVPAIPPREAAKPATKAGGKATSGARKTPAKPARKTTRTKPAEG</sequence>
<reference evidence="2 3" key="1">
    <citation type="journal article" date="2017" name="Int. J. Syst. Evol. Microbiol.">
        <title>Achromobacter aloeverae sp. nov., isolated from the root of Aloe vera (L.) Burm.f.</title>
        <authorList>
            <person name="Kuncharoen N."/>
            <person name="Muramatsu Y."/>
            <person name="Shibata C."/>
            <person name="Kamakura Y."/>
            <person name="Nakagawa Y."/>
            <person name="Tanasupawat S."/>
        </authorList>
    </citation>
    <scope>NUCLEOTIDE SEQUENCE [LARGE SCALE GENOMIC DNA]</scope>
    <source>
        <strain evidence="2 3">AVA-1</strain>
    </source>
</reference>
<proteinExistence type="predicted"/>
<dbReference type="EMBL" id="PYAL01000007">
    <property type="protein sequence ID" value="RXN85458.1"/>
    <property type="molecule type" value="Genomic_DNA"/>
</dbReference>
<evidence type="ECO:0000313" key="3">
    <source>
        <dbReference type="Proteomes" id="UP000290849"/>
    </source>
</evidence>
<gene>
    <name evidence="2" type="ORF">C7R54_22205</name>
</gene>
<evidence type="ECO:0000313" key="2">
    <source>
        <dbReference type="EMBL" id="RXN85458.1"/>
    </source>
</evidence>
<protein>
    <submittedName>
        <fullName evidence="2">DUF2894 domain-containing protein</fullName>
    </submittedName>
</protein>
<name>A0A4Q1HFU6_9BURK</name>
<evidence type="ECO:0000256" key="1">
    <source>
        <dbReference type="SAM" id="MobiDB-lite"/>
    </source>
</evidence>
<dbReference type="Proteomes" id="UP000290849">
    <property type="component" value="Unassembled WGS sequence"/>
</dbReference>
<comment type="caution">
    <text evidence="2">The sequence shown here is derived from an EMBL/GenBank/DDBJ whole genome shotgun (WGS) entry which is preliminary data.</text>
</comment>
<dbReference type="InterPro" id="IPR021549">
    <property type="entry name" value="DUF2894"/>
</dbReference>
<dbReference type="AlphaFoldDB" id="A0A4Q1HFU6"/>